<dbReference type="GO" id="GO:0003723">
    <property type="term" value="F:RNA binding"/>
    <property type="evidence" value="ECO:0007669"/>
    <property type="project" value="UniProtKB-UniRule"/>
</dbReference>
<dbReference type="AlphaFoldDB" id="A0A2K4ZEG5"/>
<protein>
    <recommendedName>
        <fullName evidence="6">Transcription antitermination protein NusB</fullName>
    </recommendedName>
    <alternativeName>
        <fullName evidence="6">Antitermination factor NusB</fullName>
    </alternativeName>
</protein>
<dbReference type="HAMAP" id="MF_00073">
    <property type="entry name" value="NusB"/>
    <property type="match status" value="1"/>
</dbReference>
<dbReference type="EMBL" id="OFSM01000007">
    <property type="protein sequence ID" value="SOY28852.1"/>
    <property type="molecule type" value="Genomic_DNA"/>
</dbReference>
<dbReference type="RefSeq" id="WP_103238934.1">
    <property type="nucleotide sequence ID" value="NZ_CANRXC010000014.1"/>
</dbReference>
<sequence length="139" mass="15851">MGRHEQREQVFRLLFQVEFHEAGDMPRQMRLFLENNEDISSRKDADYIEARCQAVRELIPEIDRLIDENTVGWETSRMGKVELAVLRLAVYELRFDADIPAGVAIDEAVELAKEYGQDNAGGFVNAILAKIVKLDKAPC</sequence>
<dbReference type="GO" id="GO:0006353">
    <property type="term" value="P:DNA-templated transcription termination"/>
    <property type="evidence" value="ECO:0007669"/>
    <property type="project" value="UniProtKB-UniRule"/>
</dbReference>
<dbReference type="Gene3D" id="1.10.940.10">
    <property type="entry name" value="NusB-like"/>
    <property type="match status" value="1"/>
</dbReference>
<dbReference type="InterPro" id="IPR011605">
    <property type="entry name" value="NusB_fam"/>
</dbReference>
<organism evidence="8 9">
    <name type="scientific">Acetatifactor muris</name>
    <dbReference type="NCBI Taxonomy" id="879566"/>
    <lineage>
        <taxon>Bacteria</taxon>
        <taxon>Bacillati</taxon>
        <taxon>Bacillota</taxon>
        <taxon>Clostridia</taxon>
        <taxon>Lachnospirales</taxon>
        <taxon>Lachnospiraceae</taxon>
        <taxon>Acetatifactor</taxon>
    </lineage>
</organism>
<dbReference type="GO" id="GO:0031564">
    <property type="term" value="P:transcription antitermination"/>
    <property type="evidence" value="ECO:0007669"/>
    <property type="project" value="UniProtKB-KW"/>
</dbReference>
<dbReference type="GO" id="GO:0005829">
    <property type="term" value="C:cytosol"/>
    <property type="evidence" value="ECO:0007669"/>
    <property type="project" value="TreeGrafter"/>
</dbReference>
<comment type="similarity">
    <text evidence="1 6">Belongs to the NusB family.</text>
</comment>
<dbReference type="OrthoDB" id="9811381at2"/>
<evidence type="ECO:0000259" key="7">
    <source>
        <dbReference type="Pfam" id="PF01029"/>
    </source>
</evidence>
<keyword evidence="5 6" id="KW-0804">Transcription</keyword>
<keyword evidence="3 6" id="KW-0694">RNA-binding</keyword>
<dbReference type="PANTHER" id="PTHR11078">
    <property type="entry name" value="N UTILIZATION SUBSTANCE PROTEIN B-RELATED"/>
    <property type="match status" value="1"/>
</dbReference>
<comment type="function">
    <text evidence="6">Involved in transcription antitermination. Required for transcription of ribosomal RNA (rRNA) genes. Binds specifically to the boxA antiterminator sequence of the ribosomal RNA (rrn) operons.</text>
</comment>
<dbReference type="InterPro" id="IPR035926">
    <property type="entry name" value="NusB-like_sf"/>
</dbReference>
<proteinExistence type="inferred from homology"/>
<evidence type="ECO:0000313" key="8">
    <source>
        <dbReference type="EMBL" id="SOY28852.1"/>
    </source>
</evidence>
<accession>A0A2K4ZEG5</accession>
<evidence type="ECO:0000256" key="4">
    <source>
        <dbReference type="ARBA" id="ARBA00023015"/>
    </source>
</evidence>
<gene>
    <name evidence="6" type="primary">nusB</name>
    <name evidence="8" type="ORF">AMURIS_01566</name>
</gene>
<keyword evidence="4 6" id="KW-0805">Transcription regulation</keyword>
<dbReference type="NCBIfam" id="TIGR01951">
    <property type="entry name" value="nusB"/>
    <property type="match status" value="1"/>
</dbReference>
<evidence type="ECO:0000313" key="9">
    <source>
        <dbReference type="Proteomes" id="UP000236311"/>
    </source>
</evidence>
<reference evidence="8 9" key="1">
    <citation type="submission" date="2018-01" db="EMBL/GenBank/DDBJ databases">
        <authorList>
            <person name="Gaut B.S."/>
            <person name="Morton B.R."/>
            <person name="Clegg M.T."/>
            <person name="Duvall M.R."/>
        </authorList>
    </citation>
    <scope>NUCLEOTIDE SEQUENCE [LARGE SCALE GENOMIC DNA]</scope>
    <source>
        <strain evidence="8">GP69</strain>
    </source>
</reference>
<dbReference type="SUPFAM" id="SSF48013">
    <property type="entry name" value="NusB-like"/>
    <property type="match status" value="1"/>
</dbReference>
<keyword evidence="9" id="KW-1185">Reference proteome</keyword>
<evidence type="ECO:0000256" key="3">
    <source>
        <dbReference type="ARBA" id="ARBA00022884"/>
    </source>
</evidence>
<name>A0A2K4ZEG5_9FIRM</name>
<dbReference type="Proteomes" id="UP000236311">
    <property type="component" value="Unassembled WGS sequence"/>
</dbReference>
<evidence type="ECO:0000256" key="1">
    <source>
        <dbReference type="ARBA" id="ARBA00005952"/>
    </source>
</evidence>
<dbReference type="Pfam" id="PF01029">
    <property type="entry name" value="NusB"/>
    <property type="match status" value="1"/>
</dbReference>
<evidence type="ECO:0000256" key="6">
    <source>
        <dbReference type="HAMAP-Rule" id="MF_00073"/>
    </source>
</evidence>
<feature type="domain" description="NusB/RsmB/TIM44" evidence="7">
    <location>
        <begin position="5"/>
        <end position="133"/>
    </location>
</feature>
<dbReference type="InterPro" id="IPR006027">
    <property type="entry name" value="NusB_RsmB_TIM44"/>
</dbReference>
<keyword evidence="2 6" id="KW-0889">Transcription antitermination</keyword>
<evidence type="ECO:0000256" key="2">
    <source>
        <dbReference type="ARBA" id="ARBA00022814"/>
    </source>
</evidence>
<evidence type="ECO:0000256" key="5">
    <source>
        <dbReference type="ARBA" id="ARBA00023163"/>
    </source>
</evidence>
<dbReference type="PANTHER" id="PTHR11078:SF3">
    <property type="entry name" value="ANTITERMINATION NUSB DOMAIN-CONTAINING PROTEIN"/>
    <property type="match status" value="1"/>
</dbReference>